<accession>A0A921AVS7</accession>
<name>A0A921AVS7_9BACT</name>
<comment type="caution">
    <text evidence="1">The sequence shown here is derived from an EMBL/GenBank/DDBJ whole genome shotgun (WGS) entry which is preliminary data.</text>
</comment>
<protein>
    <recommendedName>
        <fullName evidence="3">Restriction alleviation protein, Lar family</fullName>
    </recommendedName>
</protein>
<reference evidence="1" key="2">
    <citation type="submission" date="2021-09" db="EMBL/GenBank/DDBJ databases">
        <authorList>
            <person name="Gilroy R."/>
        </authorList>
    </citation>
    <scope>NUCLEOTIDE SEQUENCE</scope>
    <source>
        <strain evidence="1">ChiGjej2B2-19336</strain>
    </source>
</reference>
<evidence type="ECO:0000313" key="2">
    <source>
        <dbReference type="Proteomes" id="UP000698963"/>
    </source>
</evidence>
<dbReference type="AlphaFoldDB" id="A0A921AVS7"/>
<dbReference type="RefSeq" id="WP_304122215.1">
    <property type="nucleotide sequence ID" value="NZ_DYZA01000125.1"/>
</dbReference>
<organism evidence="1 2">
    <name type="scientific">Mailhella massiliensis</name>
    <dbReference type="NCBI Taxonomy" id="1903261"/>
    <lineage>
        <taxon>Bacteria</taxon>
        <taxon>Pseudomonadati</taxon>
        <taxon>Thermodesulfobacteriota</taxon>
        <taxon>Desulfovibrionia</taxon>
        <taxon>Desulfovibrionales</taxon>
        <taxon>Desulfovibrionaceae</taxon>
        <taxon>Mailhella</taxon>
    </lineage>
</organism>
<dbReference type="Pfam" id="PF14354">
    <property type="entry name" value="Lar_restr_allev"/>
    <property type="match status" value="1"/>
</dbReference>
<evidence type="ECO:0000313" key="1">
    <source>
        <dbReference type="EMBL" id="HJD97257.1"/>
    </source>
</evidence>
<gene>
    <name evidence="1" type="ORF">K8W16_06395</name>
</gene>
<reference evidence="1" key="1">
    <citation type="journal article" date="2021" name="PeerJ">
        <title>Extensive microbial diversity within the chicken gut microbiome revealed by metagenomics and culture.</title>
        <authorList>
            <person name="Gilroy R."/>
            <person name="Ravi A."/>
            <person name="Getino M."/>
            <person name="Pursley I."/>
            <person name="Horton D.L."/>
            <person name="Alikhan N.F."/>
            <person name="Baker D."/>
            <person name="Gharbi K."/>
            <person name="Hall N."/>
            <person name="Watson M."/>
            <person name="Adriaenssens E.M."/>
            <person name="Foster-Nyarko E."/>
            <person name="Jarju S."/>
            <person name="Secka A."/>
            <person name="Antonio M."/>
            <person name="Oren A."/>
            <person name="Chaudhuri R.R."/>
            <person name="La Ragione R."/>
            <person name="Hildebrand F."/>
            <person name="Pallen M.J."/>
        </authorList>
    </citation>
    <scope>NUCLEOTIDE SEQUENCE</scope>
    <source>
        <strain evidence="1">ChiGjej2B2-19336</strain>
    </source>
</reference>
<dbReference type="EMBL" id="DYZA01000125">
    <property type="protein sequence ID" value="HJD97257.1"/>
    <property type="molecule type" value="Genomic_DNA"/>
</dbReference>
<evidence type="ECO:0008006" key="3">
    <source>
        <dbReference type="Google" id="ProtNLM"/>
    </source>
</evidence>
<sequence>MMMHACPYCSSEDIGLIDILGRIYSVGCRNCGMTGPQAESADEAEHAWNGLCLKICSHCISRPWGRAMAKRVQAMSEEAEHRQA</sequence>
<proteinExistence type="predicted"/>
<dbReference type="Proteomes" id="UP000698963">
    <property type="component" value="Unassembled WGS sequence"/>
</dbReference>